<evidence type="ECO:0000313" key="10">
    <source>
        <dbReference type="Proteomes" id="UP000178348"/>
    </source>
</evidence>
<dbReference type="PANTHER" id="PTHR33571:SF14">
    <property type="entry name" value="PROTEIN ADENYLYLTRANSFERASE MJ0435-RELATED"/>
    <property type="match status" value="1"/>
</dbReference>
<dbReference type="InterPro" id="IPR043519">
    <property type="entry name" value="NT_sf"/>
</dbReference>
<evidence type="ECO:0000256" key="7">
    <source>
        <dbReference type="ARBA" id="ARBA00022842"/>
    </source>
</evidence>
<keyword evidence="2" id="KW-0808">Transferase</keyword>
<evidence type="ECO:0000256" key="3">
    <source>
        <dbReference type="ARBA" id="ARBA00022695"/>
    </source>
</evidence>
<dbReference type="Gene3D" id="3.30.460.10">
    <property type="entry name" value="Beta Polymerase, domain 2"/>
    <property type="match status" value="1"/>
</dbReference>
<dbReference type="SUPFAM" id="SSF81301">
    <property type="entry name" value="Nucleotidyltransferase"/>
    <property type="match status" value="1"/>
</dbReference>
<evidence type="ECO:0000256" key="5">
    <source>
        <dbReference type="ARBA" id="ARBA00022741"/>
    </source>
</evidence>
<comment type="caution">
    <text evidence="9">The sequence shown here is derived from an EMBL/GenBank/DDBJ whole genome shotgun (WGS) entry which is preliminary data.</text>
</comment>
<keyword evidence="3" id="KW-0548">Nucleotidyltransferase</keyword>
<evidence type="ECO:0000259" key="8">
    <source>
        <dbReference type="Pfam" id="PF18765"/>
    </source>
</evidence>
<keyword evidence="6" id="KW-0067">ATP-binding</keyword>
<dbReference type="AlphaFoldDB" id="A0A1G2CMK2"/>
<dbReference type="Pfam" id="PF18765">
    <property type="entry name" value="Polbeta"/>
    <property type="match status" value="1"/>
</dbReference>
<evidence type="ECO:0000256" key="4">
    <source>
        <dbReference type="ARBA" id="ARBA00022723"/>
    </source>
</evidence>
<accession>A0A1G2CMK2</accession>
<organism evidence="9 10">
    <name type="scientific">Candidatus Liptonbacteria bacterium RIFCSPLOWO2_01_FULL_53_13</name>
    <dbReference type="NCBI Taxonomy" id="1798651"/>
    <lineage>
        <taxon>Bacteria</taxon>
        <taxon>Candidatus Liptoniibacteriota</taxon>
    </lineage>
</organism>
<dbReference type="Proteomes" id="UP000178348">
    <property type="component" value="Unassembled WGS sequence"/>
</dbReference>
<gene>
    <name evidence="9" type="ORF">A2946_01575</name>
</gene>
<protein>
    <recommendedName>
        <fullName evidence="8">Polymerase beta nucleotidyltransferase domain-containing protein</fullName>
    </recommendedName>
</protein>
<dbReference type="EMBL" id="MHLB01000007">
    <property type="protein sequence ID" value="OGZ02605.1"/>
    <property type="molecule type" value="Genomic_DNA"/>
</dbReference>
<name>A0A1G2CMK2_9BACT</name>
<dbReference type="GO" id="GO:0046872">
    <property type="term" value="F:metal ion binding"/>
    <property type="evidence" value="ECO:0007669"/>
    <property type="project" value="UniProtKB-KW"/>
</dbReference>
<feature type="domain" description="Polymerase beta nucleotidyltransferase" evidence="8">
    <location>
        <begin position="8"/>
        <end position="96"/>
    </location>
</feature>
<evidence type="ECO:0000256" key="2">
    <source>
        <dbReference type="ARBA" id="ARBA00022679"/>
    </source>
</evidence>
<evidence type="ECO:0000313" key="9">
    <source>
        <dbReference type="EMBL" id="OGZ02605.1"/>
    </source>
</evidence>
<keyword evidence="5" id="KW-0547">Nucleotide-binding</keyword>
<dbReference type="InterPro" id="IPR041633">
    <property type="entry name" value="Polbeta"/>
</dbReference>
<comment type="cofactor">
    <cofactor evidence="1">
        <name>Mg(2+)</name>
        <dbReference type="ChEBI" id="CHEBI:18420"/>
    </cofactor>
</comment>
<keyword evidence="7" id="KW-0460">Magnesium</keyword>
<dbReference type="PANTHER" id="PTHR33571">
    <property type="entry name" value="SSL8005 PROTEIN"/>
    <property type="match status" value="1"/>
</dbReference>
<evidence type="ECO:0000256" key="1">
    <source>
        <dbReference type="ARBA" id="ARBA00001946"/>
    </source>
</evidence>
<dbReference type="CDD" id="cd05403">
    <property type="entry name" value="NT_KNTase_like"/>
    <property type="match status" value="1"/>
</dbReference>
<dbReference type="InterPro" id="IPR052038">
    <property type="entry name" value="Type-VII_TA_antitoxin"/>
</dbReference>
<dbReference type="GO" id="GO:0005524">
    <property type="term" value="F:ATP binding"/>
    <property type="evidence" value="ECO:0007669"/>
    <property type="project" value="UniProtKB-KW"/>
</dbReference>
<sequence length="97" mass="10858">MKIGQMKKKIIPILKRYGVEYAGVFGSVARGEDTPKSDVDIVVRVGRIPFGIWGFVGLRQDIERALGKKVDVVSTYGMHAHFASHVKRDAVTLYERP</sequence>
<evidence type="ECO:0000256" key="6">
    <source>
        <dbReference type="ARBA" id="ARBA00022840"/>
    </source>
</evidence>
<dbReference type="GO" id="GO:0016779">
    <property type="term" value="F:nucleotidyltransferase activity"/>
    <property type="evidence" value="ECO:0007669"/>
    <property type="project" value="UniProtKB-KW"/>
</dbReference>
<reference evidence="9 10" key="1">
    <citation type="journal article" date="2016" name="Nat. Commun.">
        <title>Thousands of microbial genomes shed light on interconnected biogeochemical processes in an aquifer system.</title>
        <authorList>
            <person name="Anantharaman K."/>
            <person name="Brown C.T."/>
            <person name="Hug L.A."/>
            <person name="Sharon I."/>
            <person name="Castelle C.J."/>
            <person name="Probst A.J."/>
            <person name="Thomas B.C."/>
            <person name="Singh A."/>
            <person name="Wilkins M.J."/>
            <person name="Karaoz U."/>
            <person name="Brodie E.L."/>
            <person name="Williams K.H."/>
            <person name="Hubbard S.S."/>
            <person name="Banfield J.F."/>
        </authorList>
    </citation>
    <scope>NUCLEOTIDE SEQUENCE [LARGE SCALE GENOMIC DNA]</scope>
</reference>
<proteinExistence type="predicted"/>
<keyword evidence="4" id="KW-0479">Metal-binding</keyword>